<name>A0A482YE83_9EURY</name>
<dbReference type="Gene3D" id="2.60.40.420">
    <property type="entry name" value="Cupredoxins - blue copper proteins"/>
    <property type="match status" value="1"/>
</dbReference>
<evidence type="ECO:0008006" key="4">
    <source>
        <dbReference type="Google" id="ProtNLM"/>
    </source>
</evidence>
<evidence type="ECO:0000256" key="1">
    <source>
        <dbReference type="SAM" id="MobiDB-lite"/>
    </source>
</evidence>
<feature type="compositionally biased region" description="Gly residues" evidence="1">
    <location>
        <begin position="156"/>
        <end position="167"/>
    </location>
</feature>
<reference evidence="2 3" key="1">
    <citation type="submission" date="2019-02" db="EMBL/GenBank/DDBJ databases">
        <title>Genomic Encyclopedia of Archaeal and Bacterial Type Strains, Phase II (KMG-II): from individual species to whole genera.</title>
        <authorList>
            <person name="Goeker M."/>
        </authorList>
    </citation>
    <scope>NUCLEOTIDE SEQUENCE [LARGE SCALE GENOMIC DNA]</scope>
    <source>
        <strain evidence="2 3">DSM 18328</strain>
    </source>
</reference>
<evidence type="ECO:0000313" key="2">
    <source>
        <dbReference type="EMBL" id="RZV12145.1"/>
    </source>
</evidence>
<dbReference type="InterPro" id="IPR008972">
    <property type="entry name" value="Cupredoxin"/>
</dbReference>
<dbReference type="AlphaFoldDB" id="A0A482YE83"/>
<dbReference type="Proteomes" id="UP000291097">
    <property type="component" value="Unassembled WGS sequence"/>
</dbReference>
<protein>
    <recommendedName>
        <fullName evidence="4">Plastocyanin</fullName>
    </recommendedName>
</protein>
<proteinExistence type="predicted"/>
<feature type="region of interest" description="Disordered" evidence="1">
    <location>
        <begin position="151"/>
        <end position="186"/>
    </location>
</feature>
<accession>A0A482YE83</accession>
<comment type="caution">
    <text evidence="2">The sequence shown here is derived from an EMBL/GenBank/DDBJ whole genome shotgun (WGS) entry which is preliminary data.</text>
</comment>
<gene>
    <name evidence="2" type="ORF">BDK88_1035</name>
</gene>
<dbReference type="EMBL" id="SHMP01000003">
    <property type="protein sequence ID" value="RZV12145.1"/>
    <property type="molecule type" value="Genomic_DNA"/>
</dbReference>
<evidence type="ECO:0000313" key="3">
    <source>
        <dbReference type="Proteomes" id="UP000291097"/>
    </source>
</evidence>
<sequence>MAQDAHISRRRMLQLTGVAASTALVAGCGGGGGGNGGNGGNGGGGGIEIEPGTAIEFDGQTSGWEGLAPSAIEGEVNPTLILQEGETYEIGWTTGDGAEHNIEIRDENDEVIDDLATEVVTEPQDQWLEFEASPEMVTYICQVHPTTMIGDLQVESGGGGGGGGGNETGNETENETGNETGGNTTG</sequence>
<organism evidence="2 3">
    <name type="scientific">Natrinema hispanicum</name>
    <dbReference type="NCBI Taxonomy" id="392421"/>
    <lineage>
        <taxon>Archaea</taxon>
        <taxon>Methanobacteriati</taxon>
        <taxon>Methanobacteriota</taxon>
        <taxon>Stenosarchaea group</taxon>
        <taxon>Halobacteria</taxon>
        <taxon>Halobacteriales</taxon>
        <taxon>Natrialbaceae</taxon>
        <taxon>Natrinema</taxon>
    </lineage>
</organism>